<evidence type="ECO:0000256" key="5">
    <source>
        <dbReference type="SAM" id="MobiDB-lite"/>
    </source>
</evidence>
<feature type="compositionally biased region" description="Basic residues" evidence="5">
    <location>
        <begin position="442"/>
        <end position="462"/>
    </location>
</feature>
<name>A0A7J6CSI6_9TELE</name>
<proteinExistence type="predicted"/>
<feature type="region of interest" description="Disordered" evidence="5">
    <location>
        <begin position="254"/>
        <end position="276"/>
    </location>
</feature>
<dbReference type="Proteomes" id="UP000579812">
    <property type="component" value="Unassembled WGS sequence"/>
</dbReference>
<protein>
    <recommendedName>
        <fullName evidence="6">CXXC-type domain-containing protein</fullName>
    </recommendedName>
</protein>
<dbReference type="PROSITE" id="PS51058">
    <property type="entry name" value="ZF_CXXC"/>
    <property type="match status" value="1"/>
</dbReference>
<dbReference type="Pfam" id="PF02008">
    <property type="entry name" value="zf-CXXC"/>
    <property type="match status" value="1"/>
</dbReference>
<evidence type="ECO:0000256" key="2">
    <source>
        <dbReference type="ARBA" id="ARBA00022771"/>
    </source>
</evidence>
<evidence type="ECO:0000313" key="8">
    <source>
        <dbReference type="Proteomes" id="UP000579812"/>
    </source>
</evidence>
<keyword evidence="3" id="KW-0862">Zinc</keyword>
<dbReference type="OrthoDB" id="10072024at2759"/>
<keyword evidence="8" id="KW-1185">Reference proteome</keyword>
<feature type="compositionally biased region" description="Acidic residues" evidence="5">
    <location>
        <begin position="468"/>
        <end position="482"/>
    </location>
</feature>
<comment type="caution">
    <text evidence="7">The sequence shown here is derived from an EMBL/GenBank/DDBJ whole genome shotgun (WGS) entry which is preliminary data.</text>
</comment>
<dbReference type="GO" id="GO:0003677">
    <property type="term" value="F:DNA binding"/>
    <property type="evidence" value="ECO:0007669"/>
    <property type="project" value="InterPro"/>
</dbReference>
<feature type="region of interest" description="Disordered" evidence="5">
    <location>
        <begin position="430"/>
        <end position="482"/>
    </location>
</feature>
<dbReference type="GO" id="GO:0008270">
    <property type="term" value="F:zinc ion binding"/>
    <property type="evidence" value="ECO:0007669"/>
    <property type="project" value="UniProtKB-KW"/>
</dbReference>
<feature type="compositionally biased region" description="Low complexity" evidence="5">
    <location>
        <begin position="20"/>
        <end position="31"/>
    </location>
</feature>
<sequence length="791" mass="88444">MTDELNRASAEPETTKPEETVPVGADVVTVVEDNAVENSAPGKVTVESPPDWLKPMEEDEDDGGEGVKSSEWITRKTNNDVPKVKRRRGRPPIARNARHGLTRLDFKKGLHADHPKPKSVRTLLERTRSSLASRTAIPVPDPTRTPEVLPQTHKSIIHNPTLTSQRPRLIPISPTGDSSLSKTPNAEFHSPPRLTRVSPLSIDTSVTRNFIHSPAVKVGNVSQQIVSSIEPGKDGTEPPLRLWLCPSLEPISPTKSQDTFSDQTVSSPNVPETTRNGTATIKECLPFLSKCESCGGPFSAQKFGDTLCFRCYRTKPEKKHSPPNIVFRKVGQDQWEVGKTKHPRKQMLKQCPKYKKVVKTDFVPDGDDDEDDWAAKKRNRRMCRQCVACLREDDCGKCDFCMDKPKFGGSNKKRQKCRLRQCKFQSKLHAHRANGMLNPSLPRRRKNVKPKLKRRGRPRKQKFKSDPWEDDDEVSEKDDDEEDLRHYKMNGRKGGKRKWNYTFKEDEEDAFVETVIDDDEPSITEEDPDILGSGRSVMVSSEMYSNTSGLNAQGLYYNVSGVSAAPHMLGSVPLCNNTPLPMGEVISSLPLGDDVSQNGFLQIEMVRVGSPPSHYTEEPQNTEPHVSDFQLEPTPVITQIFSLAGGESDCDRDQGLMELFTSLGQTVLPAHWVGVMAKGPVLQLLQCSKLSTMADTVVQIEKGFFYQVSVQNQPLLLMHAVYSRHPTCLETVDDVVSLLLDLEELGVCQGYQNFHMGPPWEPRMSVRAALCDLLIPKDEEQCPKCTQPVEG</sequence>
<dbReference type="EMBL" id="JAAMOB010000008">
    <property type="protein sequence ID" value="KAF4110288.1"/>
    <property type="molecule type" value="Genomic_DNA"/>
</dbReference>
<keyword evidence="2 4" id="KW-0863">Zinc-finger</keyword>
<organism evidence="7 8">
    <name type="scientific">Onychostoma macrolepis</name>
    <dbReference type="NCBI Taxonomy" id="369639"/>
    <lineage>
        <taxon>Eukaryota</taxon>
        <taxon>Metazoa</taxon>
        <taxon>Chordata</taxon>
        <taxon>Craniata</taxon>
        <taxon>Vertebrata</taxon>
        <taxon>Euteleostomi</taxon>
        <taxon>Actinopterygii</taxon>
        <taxon>Neopterygii</taxon>
        <taxon>Teleostei</taxon>
        <taxon>Ostariophysi</taxon>
        <taxon>Cypriniformes</taxon>
        <taxon>Cyprinidae</taxon>
        <taxon>Acrossocheilinae</taxon>
        <taxon>Onychostoma</taxon>
    </lineage>
</organism>
<gene>
    <name evidence="7" type="ORF">G5714_009540</name>
</gene>
<feature type="domain" description="CXXC-type" evidence="6">
    <location>
        <begin position="374"/>
        <end position="423"/>
    </location>
</feature>
<evidence type="ECO:0000256" key="3">
    <source>
        <dbReference type="ARBA" id="ARBA00022833"/>
    </source>
</evidence>
<evidence type="ECO:0000259" key="6">
    <source>
        <dbReference type="PROSITE" id="PS51058"/>
    </source>
</evidence>
<reference evidence="7 8" key="1">
    <citation type="submission" date="2020-04" db="EMBL/GenBank/DDBJ databases">
        <title>Chromosome-level genome assembly of a cyprinid fish Onychostoma macrolepis by integration of Nanopore Sequencing, Bionano and Hi-C technology.</title>
        <authorList>
            <person name="Wang D."/>
        </authorList>
    </citation>
    <scope>NUCLEOTIDE SEQUENCE [LARGE SCALE GENOMIC DNA]</scope>
    <source>
        <strain evidence="7">SWU-2019</strain>
        <tissue evidence="7">Muscle</tissue>
    </source>
</reference>
<feature type="region of interest" description="Disordered" evidence="5">
    <location>
        <begin position="166"/>
        <end position="194"/>
    </location>
</feature>
<feature type="compositionally biased region" description="Polar residues" evidence="5">
    <location>
        <begin position="175"/>
        <end position="184"/>
    </location>
</feature>
<evidence type="ECO:0000256" key="4">
    <source>
        <dbReference type="PROSITE-ProRule" id="PRU00509"/>
    </source>
</evidence>
<dbReference type="InterPro" id="IPR002857">
    <property type="entry name" value="Znf_CXXC"/>
</dbReference>
<keyword evidence="1" id="KW-0479">Metal-binding</keyword>
<dbReference type="AlphaFoldDB" id="A0A7J6CSI6"/>
<evidence type="ECO:0000256" key="1">
    <source>
        <dbReference type="ARBA" id="ARBA00022723"/>
    </source>
</evidence>
<accession>A0A7J6CSI6</accession>
<evidence type="ECO:0000313" key="7">
    <source>
        <dbReference type="EMBL" id="KAF4110288.1"/>
    </source>
</evidence>
<feature type="region of interest" description="Disordered" evidence="5">
    <location>
        <begin position="1"/>
        <end position="89"/>
    </location>
</feature>